<accession>A0A2W2DEV7</accession>
<organism evidence="1 2">
    <name type="scientific">Micromonospora endophytica</name>
    <dbReference type="NCBI Taxonomy" id="515350"/>
    <lineage>
        <taxon>Bacteria</taxon>
        <taxon>Bacillati</taxon>
        <taxon>Actinomycetota</taxon>
        <taxon>Actinomycetes</taxon>
        <taxon>Micromonosporales</taxon>
        <taxon>Micromonosporaceae</taxon>
        <taxon>Micromonospora</taxon>
    </lineage>
</organism>
<dbReference type="InterPro" id="IPR011006">
    <property type="entry name" value="CheY-like_superfamily"/>
</dbReference>
<reference evidence="1 2" key="1">
    <citation type="submission" date="2018-01" db="EMBL/GenBank/DDBJ databases">
        <title>Draft genome sequence of Jishengella endophytica.</title>
        <authorList>
            <person name="Sahin N."/>
            <person name="Ay H."/>
            <person name="Saygin H."/>
        </authorList>
    </citation>
    <scope>NUCLEOTIDE SEQUENCE [LARGE SCALE GENOMIC DNA]</scope>
    <source>
        <strain evidence="1 2">DSM 45430</strain>
    </source>
</reference>
<sequence length="195" mass="19861">MSDVNGARSNDTGADPGSRTTAVTALIVHAGAPERAALRAMLDTGGRVRVVAATGDGDEAVALAHRLRPTVTLLDDGVTASGHWNLVDALAQRSPVIVMTGATDCPTIASLLRTPVRGCLVHGHFDAAELLGAVSAVAAGLGWLSPTAVAAASWALRTRAPGCSDRPGAAYHGSSQQVVAAVQDPPRGPQRVERP</sequence>
<keyword evidence="2" id="KW-1185">Reference proteome</keyword>
<comment type="caution">
    <text evidence="1">The sequence shown here is derived from an EMBL/GenBank/DDBJ whole genome shotgun (WGS) entry which is preliminary data.</text>
</comment>
<dbReference type="Proteomes" id="UP000248627">
    <property type="component" value="Unassembled WGS sequence"/>
</dbReference>
<dbReference type="AlphaFoldDB" id="A0A2W2DEV7"/>
<dbReference type="EMBL" id="POTX01000176">
    <property type="protein sequence ID" value="PZF91223.1"/>
    <property type="molecule type" value="Genomic_DNA"/>
</dbReference>
<name>A0A2W2DEV7_9ACTN</name>
<dbReference type="Gene3D" id="3.40.50.2300">
    <property type="match status" value="1"/>
</dbReference>
<proteinExistence type="predicted"/>
<protein>
    <submittedName>
        <fullName evidence="1">Uncharacterized protein</fullName>
    </submittedName>
</protein>
<evidence type="ECO:0000313" key="2">
    <source>
        <dbReference type="Proteomes" id="UP000248627"/>
    </source>
</evidence>
<dbReference type="RefSeq" id="WP_111245166.1">
    <property type="nucleotide sequence ID" value="NZ_AP023358.1"/>
</dbReference>
<dbReference type="SUPFAM" id="SSF52172">
    <property type="entry name" value="CheY-like"/>
    <property type="match status" value="1"/>
</dbReference>
<evidence type="ECO:0000313" key="1">
    <source>
        <dbReference type="EMBL" id="PZF91223.1"/>
    </source>
</evidence>
<gene>
    <name evidence="1" type="ORF">C1I93_21835</name>
</gene>
<dbReference type="OrthoDB" id="3372872at2"/>